<comment type="caution">
    <text evidence="2">The sequence shown here is derived from an EMBL/GenBank/DDBJ whole genome shotgun (WGS) entry which is preliminary data.</text>
</comment>
<accession>A0ABX1CTV7</accession>
<organism evidence="2 3">
    <name type="scientific">Sphingomonas corticis</name>
    <dbReference type="NCBI Taxonomy" id="2722791"/>
    <lineage>
        <taxon>Bacteria</taxon>
        <taxon>Pseudomonadati</taxon>
        <taxon>Pseudomonadota</taxon>
        <taxon>Alphaproteobacteria</taxon>
        <taxon>Sphingomonadales</taxon>
        <taxon>Sphingomonadaceae</taxon>
        <taxon>Sphingomonas</taxon>
    </lineage>
</organism>
<evidence type="ECO:0000256" key="1">
    <source>
        <dbReference type="SAM" id="SignalP"/>
    </source>
</evidence>
<protein>
    <submittedName>
        <fullName evidence="2">Uncharacterized protein</fullName>
    </submittedName>
</protein>
<sequence>MDQQPNYRRRRAAVAAAALALLVVANRDEPTFGTLSIAFDGGHAPRIDAALAPPLDALAAAATFAAERLVR</sequence>
<evidence type="ECO:0000313" key="2">
    <source>
        <dbReference type="EMBL" id="NJR80393.1"/>
    </source>
</evidence>
<dbReference type="EMBL" id="JAAVJH010000017">
    <property type="protein sequence ID" value="NJR80393.1"/>
    <property type="molecule type" value="Genomic_DNA"/>
</dbReference>
<gene>
    <name evidence="2" type="ORF">HBH26_17575</name>
</gene>
<dbReference type="Proteomes" id="UP000732399">
    <property type="component" value="Unassembled WGS sequence"/>
</dbReference>
<feature type="chain" id="PRO_5045067265" evidence="1">
    <location>
        <begin position="28"/>
        <end position="71"/>
    </location>
</feature>
<feature type="signal peptide" evidence="1">
    <location>
        <begin position="1"/>
        <end position="27"/>
    </location>
</feature>
<reference evidence="2 3" key="1">
    <citation type="submission" date="2020-03" db="EMBL/GenBank/DDBJ databases">
        <authorList>
            <person name="Wang L."/>
            <person name="He N."/>
            <person name="Li Y."/>
            <person name="Fang Y."/>
            <person name="Zhang F."/>
        </authorList>
    </citation>
    <scope>NUCLEOTIDE SEQUENCE [LARGE SCALE GENOMIC DNA]</scope>
    <source>
        <strain evidence="2 3">36D10-4-7</strain>
    </source>
</reference>
<proteinExistence type="predicted"/>
<keyword evidence="3" id="KW-1185">Reference proteome</keyword>
<keyword evidence="1" id="KW-0732">Signal</keyword>
<name>A0ABX1CTV7_9SPHN</name>
<dbReference type="RefSeq" id="WP_168135949.1">
    <property type="nucleotide sequence ID" value="NZ_JAAVJH010000017.1"/>
</dbReference>
<evidence type="ECO:0000313" key="3">
    <source>
        <dbReference type="Proteomes" id="UP000732399"/>
    </source>
</evidence>